<dbReference type="InterPro" id="IPR003188">
    <property type="entry name" value="PTS_IIA_lac/cel"/>
</dbReference>
<evidence type="ECO:0000256" key="5">
    <source>
        <dbReference type="ARBA" id="ARBA00022679"/>
    </source>
</evidence>
<evidence type="ECO:0000256" key="7">
    <source>
        <dbReference type="PIRSR" id="PIRSR000699-1"/>
    </source>
</evidence>
<dbReference type="EMBL" id="JACHEP010000027">
    <property type="protein sequence ID" value="MBB5326068.1"/>
    <property type="molecule type" value="Genomic_DNA"/>
</dbReference>
<dbReference type="GO" id="GO:0005737">
    <property type="term" value="C:cytoplasm"/>
    <property type="evidence" value="ECO:0007669"/>
    <property type="project" value="UniProtKB-SubCell"/>
</dbReference>
<reference evidence="10 11" key="1">
    <citation type="submission" date="2020-08" db="EMBL/GenBank/DDBJ databases">
        <title>Genomic Encyclopedia of Type Strains, Phase IV (KMG-IV): sequencing the most valuable type-strain genomes for metagenomic binning, comparative biology and taxonomic classification.</title>
        <authorList>
            <person name="Goeker M."/>
        </authorList>
    </citation>
    <scope>NUCLEOTIDE SEQUENCE [LARGE SCALE GENOMIC DNA]</scope>
    <source>
        <strain evidence="10 11">DSM 16325</strain>
    </source>
</reference>
<dbReference type="PIRSF" id="PIRSF000699">
    <property type="entry name" value="PTS_IILac_III"/>
    <property type="match status" value="1"/>
</dbReference>
<comment type="subcellular location">
    <subcellularLocation>
        <location evidence="1">Cytoplasm</location>
    </subcellularLocation>
</comment>
<evidence type="ECO:0000313" key="11">
    <source>
        <dbReference type="Proteomes" id="UP000520011"/>
    </source>
</evidence>
<dbReference type="GO" id="GO:0009401">
    <property type="term" value="P:phosphoenolpyruvate-dependent sugar phosphotransferase system"/>
    <property type="evidence" value="ECO:0007669"/>
    <property type="project" value="UniProtKB-KW"/>
</dbReference>
<feature type="active site" description="Tele-phosphohistidine intermediate" evidence="7">
    <location>
        <position position="73"/>
    </location>
</feature>
<evidence type="ECO:0000256" key="6">
    <source>
        <dbReference type="ARBA" id="ARBA00022683"/>
    </source>
</evidence>
<proteinExistence type="predicted"/>
<accession>A0A7W8MWL4</accession>
<evidence type="ECO:0000256" key="4">
    <source>
        <dbReference type="ARBA" id="ARBA00022597"/>
    </source>
</evidence>
<dbReference type="InterPro" id="IPR036542">
    <property type="entry name" value="PTS_IIA_lac/cel_sf"/>
</dbReference>
<evidence type="ECO:0000256" key="3">
    <source>
        <dbReference type="ARBA" id="ARBA00022490"/>
    </source>
</evidence>
<keyword evidence="8" id="KW-0479">Metal-binding</keyword>
<evidence type="ECO:0000256" key="1">
    <source>
        <dbReference type="ARBA" id="ARBA00004496"/>
    </source>
</evidence>
<dbReference type="PANTHER" id="PTHR34382">
    <property type="entry name" value="PTS SYSTEM N,N'-DIACETYLCHITOBIOSE-SPECIFIC EIIA COMPONENT"/>
    <property type="match status" value="1"/>
</dbReference>
<keyword evidence="5" id="KW-0808">Transferase</keyword>
<name>A0A7W8MWL4_9BACL</name>
<dbReference type="PROSITE" id="PS51095">
    <property type="entry name" value="PTS_EIIA_TYPE_3"/>
    <property type="match status" value="1"/>
</dbReference>
<dbReference type="CDD" id="cd00215">
    <property type="entry name" value="PTS_IIA_lac"/>
    <property type="match status" value="1"/>
</dbReference>
<dbReference type="GO" id="GO:0046872">
    <property type="term" value="F:metal ion binding"/>
    <property type="evidence" value="ECO:0007669"/>
    <property type="project" value="UniProtKB-KW"/>
</dbReference>
<keyword evidence="2" id="KW-0813">Transport</keyword>
<keyword evidence="8" id="KW-0460">Magnesium</keyword>
<dbReference type="GO" id="GO:0016740">
    <property type="term" value="F:transferase activity"/>
    <property type="evidence" value="ECO:0007669"/>
    <property type="project" value="UniProtKB-KW"/>
</dbReference>
<dbReference type="SUPFAM" id="SSF46973">
    <property type="entry name" value="Enzyme IIa from lactose specific PTS, IIa-lac"/>
    <property type="match status" value="1"/>
</dbReference>
<dbReference type="AlphaFoldDB" id="A0A7W8MWL4"/>
<evidence type="ECO:0000256" key="2">
    <source>
        <dbReference type="ARBA" id="ARBA00022448"/>
    </source>
</evidence>
<keyword evidence="11" id="KW-1185">Reference proteome</keyword>
<dbReference type="Gene3D" id="1.20.58.80">
    <property type="entry name" value="Phosphotransferase system, lactose/cellobiose-type IIA subunit"/>
    <property type="match status" value="1"/>
</dbReference>
<keyword evidence="6" id="KW-0598">Phosphotransferase system</keyword>
<sequence>MEEQIFQIILHGGNARSSAIEAIAAAKSGDFSIAKEKLAEAAKELSEAHHIQTSLIQSEIRGEKQEVSLLMIHAQDHLMNAMTMKELATEIVDLYEFIKRTL</sequence>
<dbReference type="PANTHER" id="PTHR34382:SF7">
    <property type="entry name" value="PTS SYSTEM N,N'-DIACETYLCHITOBIOSE-SPECIFIC EIIA COMPONENT"/>
    <property type="match status" value="1"/>
</dbReference>
<feature type="modified residue" description="Phosphohistidine; by HPr" evidence="9">
    <location>
        <position position="73"/>
    </location>
</feature>
<feature type="binding site" evidence="8">
    <location>
        <position position="76"/>
    </location>
    <ligand>
        <name>Mg(2+)</name>
        <dbReference type="ChEBI" id="CHEBI:18420"/>
        <note>ligand shared between all trimeric partners</note>
    </ligand>
</feature>
<dbReference type="FunFam" id="1.20.58.80:FF:000001">
    <property type="entry name" value="PTS system, lactose-specific IIa component"/>
    <property type="match status" value="1"/>
</dbReference>
<comment type="cofactor">
    <cofactor evidence="8">
        <name>Mg(2+)</name>
        <dbReference type="ChEBI" id="CHEBI:18420"/>
    </cofactor>
    <text evidence="8">Binds 1 Mg(2+) ion per trimer.</text>
</comment>
<comment type="caution">
    <text evidence="10">The sequence shown here is derived from an EMBL/GenBank/DDBJ whole genome shotgun (WGS) entry which is preliminary data.</text>
</comment>
<dbReference type="RefSeq" id="WP_183256133.1">
    <property type="nucleotide sequence ID" value="NZ_JACHEP010000027.1"/>
</dbReference>
<evidence type="ECO:0000256" key="9">
    <source>
        <dbReference type="PROSITE-ProRule" id="PRU00418"/>
    </source>
</evidence>
<keyword evidence="3" id="KW-0963">Cytoplasm</keyword>
<keyword evidence="4" id="KW-0762">Sugar transport</keyword>
<protein>
    <submittedName>
        <fullName evidence="10">PTS system cellobiose-specific IIA component</fullName>
    </submittedName>
</protein>
<evidence type="ECO:0000313" key="10">
    <source>
        <dbReference type="EMBL" id="MBB5326068.1"/>
    </source>
</evidence>
<dbReference type="Proteomes" id="UP000520011">
    <property type="component" value="Unassembled WGS sequence"/>
</dbReference>
<dbReference type="Pfam" id="PF02255">
    <property type="entry name" value="PTS_IIA"/>
    <property type="match status" value="1"/>
</dbReference>
<evidence type="ECO:0000256" key="8">
    <source>
        <dbReference type="PIRSR" id="PIRSR000699-2"/>
    </source>
</evidence>
<organism evidence="10 11">
    <name type="scientific">Anoxybacteroides tepidamans</name>
    <dbReference type="NCBI Taxonomy" id="265948"/>
    <lineage>
        <taxon>Bacteria</taxon>
        <taxon>Bacillati</taxon>
        <taxon>Bacillota</taxon>
        <taxon>Bacilli</taxon>
        <taxon>Bacillales</taxon>
        <taxon>Anoxybacillaceae</taxon>
        <taxon>Anoxybacteroides</taxon>
    </lineage>
</organism>
<gene>
    <name evidence="10" type="ORF">HNQ34_003186</name>
</gene>